<dbReference type="Gene3D" id="2.60.40.10">
    <property type="entry name" value="Immunoglobulins"/>
    <property type="match status" value="1"/>
</dbReference>
<protein>
    <recommendedName>
        <fullName evidence="1">Ig-like domain-containing protein</fullName>
    </recommendedName>
</protein>
<comment type="caution">
    <text evidence="2">The sequence shown here is derived from an EMBL/GenBank/DDBJ whole genome shotgun (WGS) entry which is preliminary data.</text>
</comment>
<dbReference type="GO" id="GO:0050808">
    <property type="term" value="P:synapse organization"/>
    <property type="evidence" value="ECO:0007669"/>
    <property type="project" value="TreeGrafter"/>
</dbReference>
<dbReference type="FunFam" id="2.60.40.10:FF:000129">
    <property type="entry name" value="CLUMA_CG018772, isoform A"/>
    <property type="match status" value="1"/>
</dbReference>
<dbReference type="SUPFAM" id="SSF48726">
    <property type="entry name" value="Immunoglobulin"/>
    <property type="match status" value="1"/>
</dbReference>
<keyword evidence="3" id="KW-1185">Reference proteome</keyword>
<evidence type="ECO:0000313" key="3">
    <source>
        <dbReference type="Proteomes" id="UP000283509"/>
    </source>
</evidence>
<dbReference type="AlphaFoldDB" id="A0A423SKS0"/>
<dbReference type="InterPro" id="IPR036179">
    <property type="entry name" value="Ig-like_dom_sf"/>
</dbReference>
<dbReference type="InterPro" id="IPR037448">
    <property type="entry name" value="Zig-8"/>
</dbReference>
<name>A0A423SKS0_PENVA</name>
<dbReference type="STRING" id="6689.A0A423SKS0"/>
<dbReference type="InterPro" id="IPR013098">
    <property type="entry name" value="Ig_I-set"/>
</dbReference>
<dbReference type="Proteomes" id="UP000283509">
    <property type="component" value="Unassembled WGS sequence"/>
</dbReference>
<feature type="domain" description="Ig-like" evidence="1">
    <location>
        <begin position="29"/>
        <end position="111"/>
    </location>
</feature>
<evidence type="ECO:0000259" key="1">
    <source>
        <dbReference type="PROSITE" id="PS50835"/>
    </source>
</evidence>
<dbReference type="OrthoDB" id="6365338at2759"/>
<dbReference type="PROSITE" id="PS50835">
    <property type="entry name" value="IG_LIKE"/>
    <property type="match status" value="1"/>
</dbReference>
<reference evidence="2 3" key="1">
    <citation type="submission" date="2018-04" db="EMBL/GenBank/DDBJ databases">
        <authorList>
            <person name="Zhang X."/>
            <person name="Yuan J."/>
            <person name="Li F."/>
            <person name="Xiang J."/>
        </authorList>
    </citation>
    <scope>NUCLEOTIDE SEQUENCE [LARGE SCALE GENOMIC DNA]</scope>
    <source>
        <tissue evidence="2">Muscle</tissue>
    </source>
</reference>
<proteinExistence type="predicted"/>
<evidence type="ECO:0000313" key="2">
    <source>
        <dbReference type="EMBL" id="ROT64783.1"/>
    </source>
</evidence>
<dbReference type="EMBL" id="QCYY01003191">
    <property type="protein sequence ID" value="ROT64783.1"/>
    <property type="molecule type" value="Genomic_DNA"/>
</dbReference>
<dbReference type="Pfam" id="PF07679">
    <property type="entry name" value="I-set"/>
    <property type="match status" value="1"/>
</dbReference>
<organism evidence="2 3">
    <name type="scientific">Penaeus vannamei</name>
    <name type="common">Whiteleg shrimp</name>
    <name type="synonym">Litopenaeus vannamei</name>
    <dbReference type="NCBI Taxonomy" id="6689"/>
    <lineage>
        <taxon>Eukaryota</taxon>
        <taxon>Metazoa</taxon>
        <taxon>Ecdysozoa</taxon>
        <taxon>Arthropoda</taxon>
        <taxon>Crustacea</taxon>
        <taxon>Multicrustacea</taxon>
        <taxon>Malacostraca</taxon>
        <taxon>Eumalacostraca</taxon>
        <taxon>Eucarida</taxon>
        <taxon>Decapoda</taxon>
        <taxon>Dendrobranchiata</taxon>
        <taxon>Penaeoidea</taxon>
        <taxon>Penaeidae</taxon>
        <taxon>Penaeus</taxon>
    </lineage>
</organism>
<dbReference type="InterPro" id="IPR013783">
    <property type="entry name" value="Ig-like_fold"/>
</dbReference>
<sequence length="318" mass="34865">MDDETQLIMGNGIPAMGYSEGLTYDPEQPYFDTEHSKNITALLGKTAVLNCRVKNIGNKTVSWIRHRDIHLLTVGRFTYTSDDRFSALHSVGSEDWLLKIHYLQERDAGKYDLREFPPPLTHIPFPSSSPFPSLFSALDISRLRFPSSLSSSPSPLLPLSYVSLSSSLLLSVFPLFLSPLLCFPSSPPPLPFLPLLFSLPLPHSPPSPHLSLLILPSILLLPPSLSSHTPLPLPLNPLLLPSSPLPHFHFPLPFLPLTHCPPSPPLLVNPPLLPSSPLPLFHLSLPSLSSSPSLSFLPLPLPPPPLNPPHPPPLFSPL</sequence>
<gene>
    <name evidence="2" type="ORF">C7M84_017271</name>
</gene>
<dbReference type="InterPro" id="IPR007110">
    <property type="entry name" value="Ig-like_dom"/>
</dbReference>
<accession>A0A423SKS0</accession>
<reference evidence="2 3" key="2">
    <citation type="submission" date="2019-01" db="EMBL/GenBank/DDBJ databases">
        <title>The decoding of complex shrimp genome reveals the adaptation for benthos swimmer, frequently molting mechanism and breeding impact on genome.</title>
        <authorList>
            <person name="Sun Y."/>
            <person name="Gao Y."/>
            <person name="Yu Y."/>
        </authorList>
    </citation>
    <scope>NUCLEOTIDE SEQUENCE [LARGE SCALE GENOMIC DNA]</scope>
    <source>
        <tissue evidence="2">Muscle</tissue>
    </source>
</reference>
<dbReference type="GO" id="GO:0032589">
    <property type="term" value="C:neuron projection membrane"/>
    <property type="evidence" value="ECO:0007669"/>
    <property type="project" value="TreeGrafter"/>
</dbReference>
<dbReference type="PANTHER" id="PTHR23279:SF36">
    <property type="entry name" value="DEFECTIVE PROBOSCIS EXTENSION RESPONSE 9, ISOFORM A"/>
    <property type="match status" value="1"/>
</dbReference>
<dbReference type="PANTHER" id="PTHR23279">
    <property type="entry name" value="DEFECTIVE PROBOSCIS EXTENSION RESPONSE DPR -RELATED"/>
    <property type="match status" value="1"/>
</dbReference>